<organism evidence="2 3">
    <name type="scientific">Vulcanisaeta souniana JCM 11219</name>
    <dbReference type="NCBI Taxonomy" id="1293586"/>
    <lineage>
        <taxon>Archaea</taxon>
        <taxon>Thermoproteota</taxon>
        <taxon>Thermoprotei</taxon>
        <taxon>Thermoproteales</taxon>
        <taxon>Thermoproteaceae</taxon>
        <taxon>Vulcanisaeta</taxon>
    </lineage>
</organism>
<keyword evidence="3" id="KW-1185">Reference proteome</keyword>
<evidence type="ECO:0000313" key="3">
    <source>
        <dbReference type="Proteomes" id="UP001060771"/>
    </source>
</evidence>
<keyword evidence="1" id="KW-1133">Transmembrane helix</keyword>
<sequence length="272" mass="30715">MQGLKGTSGVGVFRELGVEVWRGLRLLFSRPSSIIINIVTAPLWLAFFILTLRGFGVLTLSRQILQLFLWAAYAFALYSSWLWGFGSGLIEESYEGVLENFMSITNDLLTHVVGWGIAYSIYTLLDLASLVVSFYVVFSLVIDIRDPAIFILSIVLASLQLLFISTIYAMLVIRLRSNWVITDIMQFLMPTLGGLIPSEANKYVLPINEYSPIAYPFVIMRESALGYLELPIPIAYQVLYSVITVTALFFITFFLVKLFDKRLRFEGKLGLT</sequence>
<accession>A0ABN6SUE5</accession>
<protein>
    <recommendedName>
        <fullName evidence="4">ABC transporter permease</fullName>
    </recommendedName>
</protein>
<proteinExistence type="predicted"/>
<keyword evidence="1" id="KW-0472">Membrane</keyword>
<dbReference type="Proteomes" id="UP001060771">
    <property type="component" value="Chromosome"/>
</dbReference>
<feature type="transmembrane region" description="Helical" evidence="1">
    <location>
        <begin position="117"/>
        <end position="142"/>
    </location>
</feature>
<feature type="transmembrane region" description="Helical" evidence="1">
    <location>
        <begin position="64"/>
        <end position="83"/>
    </location>
</feature>
<evidence type="ECO:0000313" key="2">
    <source>
        <dbReference type="EMBL" id="BDR93159.1"/>
    </source>
</evidence>
<reference evidence="3" key="1">
    <citation type="submission" date="2022-09" db="EMBL/GenBank/DDBJ databases">
        <title>Complete genome sequence of Vulcanisaeta souniana.</title>
        <authorList>
            <person name="Kato S."/>
            <person name="Itoh T."/>
            <person name="Ohkuma M."/>
        </authorList>
    </citation>
    <scope>NUCLEOTIDE SEQUENCE [LARGE SCALE GENOMIC DNA]</scope>
    <source>
        <strain evidence="3">JCM 11219</strain>
    </source>
</reference>
<gene>
    <name evidence="2" type="ORF">Vsou_22520</name>
</gene>
<keyword evidence="1" id="KW-0812">Transmembrane</keyword>
<feature type="transmembrane region" description="Helical" evidence="1">
    <location>
        <begin position="149"/>
        <end position="173"/>
    </location>
</feature>
<dbReference type="RefSeq" id="WP_188603266.1">
    <property type="nucleotide sequence ID" value="NZ_AP026830.1"/>
</dbReference>
<feature type="transmembrane region" description="Helical" evidence="1">
    <location>
        <begin position="234"/>
        <end position="256"/>
    </location>
</feature>
<evidence type="ECO:0008006" key="4">
    <source>
        <dbReference type="Google" id="ProtNLM"/>
    </source>
</evidence>
<dbReference type="EMBL" id="AP026830">
    <property type="protein sequence ID" value="BDR93159.1"/>
    <property type="molecule type" value="Genomic_DNA"/>
</dbReference>
<dbReference type="GeneID" id="76207794"/>
<evidence type="ECO:0000256" key="1">
    <source>
        <dbReference type="SAM" id="Phobius"/>
    </source>
</evidence>
<name>A0ABN6SUE5_9CREN</name>
<feature type="transmembrane region" description="Helical" evidence="1">
    <location>
        <begin position="34"/>
        <end position="52"/>
    </location>
</feature>